<name>A0A941DL89_9BURK</name>
<comment type="caution">
    <text evidence="1">The sequence shown here is derived from an EMBL/GenBank/DDBJ whole genome shotgun (WGS) entry which is preliminary data.</text>
</comment>
<reference evidence="1" key="1">
    <citation type="submission" date="2021-04" db="EMBL/GenBank/DDBJ databases">
        <title>novel species isolated from subtropical streams in China.</title>
        <authorList>
            <person name="Lu H."/>
        </authorList>
    </citation>
    <scope>NUCLEOTIDE SEQUENCE</scope>
    <source>
        <strain evidence="1">LFS511W</strain>
    </source>
</reference>
<accession>A0A941DL89</accession>
<proteinExistence type="predicted"/>
<evidence type="ECO:0000313" key="1">
    <source>
        <dbReference type="EMBL" id="MBR7781880.1"/>
    </source>
</evidence>
<dbReference type="Proteomes" id="UP000680067">
    <property type="component" value="Unassembled WGS sequence"/>
</dbReference>
<dbReference type="RefSeq" id="WP_212687238.1">
    <property type="nucleotide sequence ID" value="NZ_JAGSPN010000004.1"/>
</dbReference>
<organism evidence="1 2">
    <name type="scientific">Undibacterium luofuense</name>
    <dbReference type="NCBI Taxonomy" id="2828733"/>
    <lineage>
        <taxon>Bacteria</taxon>
        <taxon>Pseudomonadati</taxon>
        <taxon>Pseudomonadota</taxon>
        <taxon>Betaproteobacteria</taxon>
        <taxon>Burkholderiales</taxon>
        <taxon>Oxalobacteraceae</taxon>
        <taxon>Undibacterium</taxon>
    </lineage>
</organism>
<sequence length="112" mass="13165">MNDKPGGERQTHEKWEGNLERVDLEIVRLAIICQVRLFDDGVLARILDNDNRVCHQDAAHAFESLRGLLFLHFQMQKELAEAFGETDSEQIHQRVWEYLRHRIGDQLGRHSF</sequence>
<protein>
    <submittedName>
        <fullName evidence="1">Uncharacterized protein</fullName>
    </submittedName>
</protein>
<dbReference type="AlphaFoldDB" id="A0A941DL89"/>
<evidence type="ECO:0000313" key="2">
    <source>
        <dbReference type="Proteomes" id="UP000680067"/>
    </source>
</evidence>
<dbReference type="EMBL" id="JAGSPN010000004">
    <property type="protein sequence ID" value="MBR7781880.1"/>
    <property type="molecule type" value="Genomic_DNA"/>
</dbReference>
<keyword evidence="2" id="KW-1185">Reference proteome</keyword>
<gene>
    <name evidence="1" type="ORF">KDM89_07000</name>
</gene>